<accession>A0A7D3QTS6</accession>
<protein>
    <submittedName>
        <fullName evidence="1">Acyl-CoA N-acyltransferase</fullName>
    </submittedName>
</protein>
<dbReference type="SUPFAM" id="SSF55729">
    <property type="entry name" value="Acyl-CoA N-acyltransferases (Nat)"/>
    <property type="match status" value="1"/>
</dbReference>
<name>A0A7D3QTS6_9VIRU</name>
<organism evidence="1 2">
    <name type="scientific">Fadolivirus FV1/VV64</name>
    <dbReference type="NCBI Taxonomy" id="3070911"/>
    <lineage>
        <taxon>Viruses</taxon>
        <taxon>Varidnaviria</taxon>
        <taxon>Bamfordvirae</taxon>
        <taxon>Nucleocytoviricota</taxon>
        <taxon>Megaviricetes</taxon>
        <taxon>Imitervirales</taxon>
        <taxon>Mimiviridae</taxon>
        <taxon>Klosneuvirinae</taxon>
        <taxon>Fadolivirus</taxon>
        <taxon>Fadolivirus algeromassiliense</taxon>
    </lineage>
</organism>
<dbReference type="InterPro" id="IPR016181">
    <property type="entry name" value="Acyl_CoA_acyltransferase"/>
</dbReference>
<gene>
    <name evidence="1" type="ORF">Fadolivirus_1_105</name>
</gene>
<evidence type="ECO:0000313" key="2">
    <source>
        <dbReference type="Proteomes" id="UP001162001"/>
    </source>
</evidence>
<reference evidence="1 2" key="1">
    <citation type="submission" date="2020-04" db="EMBL/GenBank/DDBJ databases">
        <title>Advantages and limits of metagenomic assembly and binning of a giant virus.</title>
        <authorList>
            <person name="Schulz F."/>
            <person name="Andreani J."/>
            <person name="Francis R."/>
            <person name="Boudjemaa H."/>
            <person name="Bou Khalil J.Y."/>
            <person name="Lee J."/>
            <person name="La Scola B."/>
            <person name="Woyke T."/>
        </authorList>
    </citation>
    <scope>NUCLEOTIDE SEQUENCE [LARGE SCALE GENOMIC DNA]</scope>
    <source>
        <strain evidence="1 2">FV1/VV64</strain>
    </source>
</reference>
<dbReference type="EMBL" id="MT418680">
    <property type="protein sequence ID" value="QKF93563.1"/>
    <property type="molecule type" value="Genomic_DNA"/>
</dbReference>
<sequence>MENLYFSEQWGRIWEKIYGGQWEYYCNESPYILHVYIKKPIHYNNTIYYELISPYGVSGFYYDKNITAQDIELFLNQFKDHCIKNNYINEFVRFTPSIELNDYFYKFYDIKFVSNYYYVDLSKGYDHYLKTAASRHRCCVKNHMCDYKIIVNTSPTIDTFRTFMKIYNITMNDNNAKSFYFFPESLYSDLLNIKCFIIELYKDNELASSSIFIVDNNTLYYFLSGKNSNYKKTHNLTLDVAIKYGIEHNMTKLILGGGVQQNDSLERFKKSITPLYEKYYVGNMKYINVTE</sequence>
<proteinExistence type="predicted"/>
<evidence type="ECO:0000313" key="1">
    <source>
        <dbReference type="EMBL" id="QKF93563.1"/>
    </source>
</evidence>
<keyword evidence="2" id="KW-1185">Reference proteome</keyword>
<dbReference type="Gene3D" id="3.40.630.30">
    <property type="match status" value="1"/>
</dbReference>
<dbReference type="Proteomes" id="UP001162001">
    <property type="component" value="Segment"/>
</dbReference>